<organism evidence="5 6">
    <name type="scientific">Neptuniibacter caesariensis</name>
    <dbReference type="NCBI Taxonomy" id="207954"/>
    <lineage>
        <taxon>Bacteria</taxon>
        <taxon>Pseudomonadati</taxon>
        <taxon>Pseudomonadota</taxon>
        <taxon>Gammaproteobacteria</taxon>
        <taxon>Oceanospirillales</taxon>
        <taxon>Oceanospirillaceae</taxon>
        <taxon>Neptuniibacter</taxon>
    </lineage>
</organism>
<dbReference type="Gene3D" id="3.40.50.300">
    <property type="entry name" value="P-loop containing nucleotide triphosphate hydrolases"/>
    <property type="match status" value="1"/>
</dbReference>
<dbReference type="SUPFAM" id="SSF52540">
    <property type="entry name" value="P-loop containing nucleoside triphosphate hydrolases"/>
    <property type="match status" value="1"/>
</dbReference>
<evidence type="ECO:0000259" key="4">
    <source>
        <dbReference type="SMART" id="SM00382"/>
    </source>
</evidence>
<dbReference type="Pfam" id="PF07726">
    <property type="entry name" value="AAA_3"/>
    <property type="match status" value="1"/>
</dbReference>
<accession>A0A7U8C495</accession>
<dbReference type="Gene3D" id="1.10.8.80">
    <property type="entry name" value="Magnesium chelatase subunit I, C-Terminal domain"/>
    <property type="match status" value="1"/>
</dbReference>
<dbReference type="CDD" id="cd00009">
    <property type="entry name" value="AAA"/>
    <property type="match status" value="1"/>
</dbReference>
<dbReference type="Pfam" id="PF17863">
    <property type="entry name" value="AAA_lid_2"/>
    <property type="match status" value="1"/>
</dbReference>
<feature type="domain" description="AAA+ ATPase" evidence="4">
    <location>
        <begin position="45"/>
        <end position="186"/>
    </location>
</feature>
<reference evidence="5 6" key="1">
    <citation type="submission" date="2006-02" db="EMBL/GenBank/DDBJ databases">
        <authorList>
            <person name="Pinhassi J."/>
            <person name="Pedros-Alio C."/>
            <person name="Ferriera S."/>
            <person name="Johnson J."/>
            <person name="Kravitz S."/>
            <person name="Halpern A."/>
            <person name="Remington K."/>
            <person name="Beeson K."/>
            <person name="Tran B."/>
            <person name="Rogers Y.-H."/>
            <person name="Friedman R."/>
            <person name="Venter J.C."/>
        </authorList>
    </citation>
    <scope>NUCLEOTIDE SEQUENCE [LARGE SCALE GENOMIC DNA]</scope>
    <source>
        <strain evidence="5 6">MED92</strain>
    </source>
</reference>
<comment type="similarity">
    <text evidence="3">Belongs to the MoxR family.</text>
</comment>
<dbReference type="InterPro" id="IPR011703">
    <property type="entry name" value="ATPase_AAA-3"/>
</dbReference>
<evidence type="ECO:0000313" key="6">
    <source>
        <dbReference type="Proteomes" id="UP000002171"/>
    </source>
</evidence>
<dbReference type="FunFam" id="3.40.50.300:FF:000640">
    <property type="entry name" value="MoxR family ATPase"/>
    <property type="match status" value="1"/>
</dbReference>
<keyword evidence="6" id="KW-1185">Reference proteome</keyword>
<keyword evidence="1" id="KW-0547">Nucleotide-binding</keyword>
<name>A0A7U8C495_NEPCE</name>
<evidence type="ECO:0000256" key="3">
    <source>
        <dbReference type="ARBA" id="ARBA00061607"/>
    </source>
</evidence>
<dbReference type="SMART" id="SM00382">
    <property type="entry name" value="AAA"/>
    <property type="match status" value="1"/>
</dbReference>
<dbReference type="RefSeq" id="WP_007019966.1">
    <property type="nucleotide sequence ID" value="NZ_CH724125.1"/>
</dbReference>
<dbReference type="OrthoDB" id="9808397at2"/>
<dbReference type="Proteomes" id="UP000002171">
    <property type="component" value="Unassembled WGS sequence"/>
</dbReference>
<keyword evidence="2" id="KW-0067">ATP-binding</keyword>
<protein>
    <recommendedName>
        <fullName evidence="4">AAA+ ATPase domain-containing protein</fullName>
    </recommendedName>
</protein>
<dbReference type="InterPro" id="IPR041628">
    <property type="entry name" value="ChlI/MoxR_AAA_lid"/>
</dbReference>
<dbReference type="EMBL" id="AAOW01000009">
    <property type="protein sequence ID" value="EAR61232.1"/>
    <property type="molecule type" value="Genomic_DNA"/>
</dbReference>
<evidence type="ECO:0000313" key="5">
    <source>
        <dbReference type="EMBL" id="EAR61232.1"/>
    </source>
</evidence>
<dbReference type="GO" id="GO:0005524">
    <property type="term" value="F:ATP binding"/>
    <property type="evidence" value="ECO:0007669"/>
    <property type="project" value="UniProtKB-KW"/>
</dbReference>
<evidence type="ECO:0000256" key="1">
    <source>
        <dbReference type="ARBA" id="ARBA00022741"/>
    </source>
</evidence>
<dbReference type="InterPro" id="IPR003593">
    <property type="entry name" value="AAA+_ATPase"/>
</dbReference>
<proteinExistence type="inferred from homology"/>
<dbReference type="GO" id="GO:0016887">
    <property type="term" value="F:ATP hydrolysis activity"/>
    <property type="evidence" value="ECO:0007669"/>
    <property type="project" value="InterPro"/>
</dbReference>
<gene>
    <name evidence="5" type="ORF">MED92_10914</name>
</gene>
<evidence type="ECO:0000256" key="2">
    <source>
        <dbReference type="ARBA" id="ARBA00022840"/>
    </source>
</evidence>
<dbReference type="InterPro" id="IPR027417">
    <property type="entry name" value="P-loop_NTPase"/>
</dbReference>
<dbReference type="PANTHER" id="PTHR42759:SF1">
    <property type="entry name" value="MAGNESIUM-CHELATASE SUBUNIT CHLD"/>
    <property type="match status" value="1"/>
</dbReference>
<dbReference type="AlphaFoldDB" id="A0A7U8C495"/>
<dbReference type="InterPro" id="IPR050764">
    <property type="entry name" value="CbbQ/NirQ/NorQ/GpvN"/>
</dbReference>
<comment type="caution">
    <text evidence="5">The sequence shown here is derived from an EMBL/GenBank/DDBJ whole genome shotgun (WGS) entry which is preliminary data.</text>
</comment>
<sequence>MNSVTESAEIRPKIAKKIEFLRSNIKQVLIGQDEVIDQVLVALLCRGHVLLEGLPGLGKTLLVKALATCFDGQFKRIQFTPDLMPADMTGHAIYDMQKGKFNIRKGPIFTNLLLADEINRSPAKTQAALLEVMQEKQVTIEGKRYPISPPFMVLATQNPIEQEGTYPLPEAELDRFLLKVFIHYPDIEDEKALVKSVTSGALSMEAVEDKVSEPLNPEDILQLQNATESVSVDDQVLDYAVKLVTATRQTSSIIKGAGPRASIGIVSAAKAWALMNNRNFVLPDDIKLVACPVMRHRILLSPESEIEGFTPDQILQQIIQSVPAPRD</sequence>
<dbReference type="PANTHER" id="PTHR42759">
    <property type="entry name" value="MOXR FAMILY PROTEIN"/>
    <property type="match status" value="1"/>
</dbReference>
<dbReference type="PIRSF" id="PIRSF002849">
    <property type="entry name" value="AAA_ATPase_chaperone_MoxR_prd"/>
    <property type="match status" value="1"/>
</dbReference>